<feature type="transmembrane region" description="Helical" evidence="6">
    <location>
        <begin position="338"/>
        <end position="358"/>
    </location>
</feature>
<dbReference type="EMBL" id="MU004190">
    <property type="protein sequence ID" value="KAF2494681.1"/>
    <property type="molecule type" value="Genomic_DNA"/>
</dbReference>
<feature type="transmembrane region" description="Helical" evidence="6">
    <location>
        <begin position="253"/>
        <end position="277"/>
    </location>
</feature>
<feature type="non-terminal residue" evidence="8">
    <location>
        <position position="1"/>
    </location>
</feature>
<feature type="transmembrane region" description="Helical" evidence="6">
    <location>
        <begin position="151"/>
        <end position="171"/>
    </location>
</feature>
<dbReference type="CDD" id="cd17323">
    <property type="entry name" value="MFS_Tpo1_MDR_like"/>
    <property type="match status" value="1"/>
</dbReference>
<dbReference type="OrthoDB" id="5296287at2759"/>
<evidence type="ECO:0000313" key="9">
    <source>
        <dbReference type="Proteomes" id="UP000799750"/>
    </source>
</evidence>
<comment type="similarity">
    <text evidence="2">Belongs to the major facilitator superfamily.</text>
</comment>
<feature type="transmembrane region" description="Helical" evidence="6">
    <location>
        <begin position="26"/>
        <end position="46"/>
    </location>
</feature>
<evidence type="ECO:0000313" key="8">
    <source>
        <dbReference type="EMBL" id="KAF2494681.1"/>
    </source>
</evidence>
<dbReference type="PANTHER" id="PTHR23502">
    <property type="entry name" value="MAJOR FACILITATOR SUPERFAMILY"/>
    <property type="match status" value="1"/>
</dbReference>
<dbReference type="SUPFAM" id="SSF103473">
    <property type="entry name" value="MFS general substrate transporter"/>
    <property type="match status" value="1"/>
</dbReference>
<dbReference type="GO" id="GO:0016020">
    <property type="term" value="C:membrane"/>
    <property type="evidence" value="ECO:0007669"/>
    <property type="project" value="UniProtKB-SubCell"/>
</dbReference>
<evidence type="ECO:0000256" key="1">
    <source>
        <dbReference type="ARBA" id="ARBA00004141"/>
    </source>
</evidence>
<dbReference type="GO" id="GO:0022857">
    <property type="term" value="F:transmembrane transporter activity"/>
    <property type="evidence" value="ECO:0007669"/>
    <property type="project" value="InterPro"/>
</dbReference>
<dbReference type="PANTHER" id="PTHR23502:SF68">
    <property type="entry name" value="MULTIDRUG TRANSPORTER, PUTATIVE (AFU_ORTHOLOGUE AFUA_3G01120)-RELATED"/>
    <property type="match status" value="1"/>
</dbReference>
<evidence type="ECO:0000259" key="7">
    <source>
        <dbReference type="PROSITE" id="PS50850"/>
    </source>
</evidence>
<comment type="subcellular location">
    <subcellularLocation>
        <location evidence="1">Membrane</location>
        <topology evidence="1">Multi-pass membrane protein</topology>
    </subcellularLocation>
</comment>
<dbReference type="Proteomes" id="UP000799750">
    <property type="component" value="Unassembled WGS sequence"/>
</dbReference>
<sequence length="467" mass="50835">KDPNIVDWDGPDDPANPMNWSSGKKVTAVGIVSMIAFLSPFASTVISPASGDVMKTFHSTNETLGAFVTTVYLIGYVFGPLVIAPLSELYGRAILYNICNFIFLIFNIACALAPNLGALIVFRLLAGIAASCPITLGPGTVADIVSVEKRGLAMTGVYIGPLIGPTFAPLAASYLAEAKGWRWIFWLISIMAGAIWVAAMLFVRESYAYVLLKWKTKRLQKETGNLQLRSALNTGQPPAELFKISIIRPLKMLFMSPMVFLLSLYMAIIYGYLYLLFTTYPRVFQGQYGFSNGAVGFAYLGSGIGSFIGLFFCGATSDRLLLYLTKRNGGTSKPEYRLPVMAIGAFLVPIGLFLYAWTTEYKKHWILPIIGSAFLGAGIFTIFMPAGTYLVDAFTVHAASVTASSTVIRSLVGALLPLAGNKMYDALGLGWGTSLLGFIAVAFIPMPLILWTFGERLRESRFSQVKF</sequence>
<feature type="non-terminal residue" evidence="8">
    <location>
        <position position="467"/>
    </location>
</feature>
<dbReference type="Gene3D" id="1.20.1250.20">
    <property type="entry name" value="MFS general substrate transporter like domains"/>
    <property type="match status" value="1"/>
</dbReference>
<organism evidence="8 9">
    <name type="scientific">Lophium mytilinum</name>
    <dbReference type="NCBI Taxonomy" id="390894"/>
    <lineage>
        <taxon>Eukaryota</taxon>
        <taxon>Fungi</taxon>
        <taxon>Dikarya</taxon>
        <taxon>Ascomycota</taxon>
        <taxon>Pezizomycotina</taxon>
        <taxon>Dothideomycetes</taxon>
        <taxon>Pleosporomycetidae</taxon>
        <taxon>Mytilinidiales</taxon>
        <taxon>Mytilinidiaceae</taxon>
        <taxon>Lophium</taxon>
    </lineage>
</organism>
<dbReference type="InterPro" id="IPR020846">
    <property type="entry name" value="MFS_dom"/>
</dbReference>
<keyword evidence="3 6" id="KW-0812">Transmembrane</keyword>
<dbReference type="InterPro" id="IPR011701">
    <property type="entry name" value="MFS"/>
</dbReference>
<keyword evidence="5 6" id="KW-0472">Membrane</keyword>
<keyword evidence="4 6" id="KW-1133">Transmembrane helix</keyword>
<name>A0A6A6QQK4_9PEZI</name>
<proteinExistence type="inferred from homology"/>
<feature type="transmembrane region" description="Helical" evidence="6">
    <location>
        <begin position="183"/>
        <end position="203"/>
    </location>
</feature>
<feature type="transmembrane region" description="Helical" evidence="6">
    <location>
        <begin position="93"/>
        <end position="114"/>
    </location>
</feature>
<dbReference type="PROSITE" id="PS50850">
    <property type="entry name" value="MFS"/>
    <property type="match status" value="1"/>
</dbReference>
<feature type="domain" description="Major facilitator superfamily (MFS) profile" evidence="7">
    <location>
        <begin position="28"/>
        <end position="458"/>
    </location>
</feature>
<protein>
    <submittedName>
        <fullName evidence="8">MFS general substrate transporter</fullName>
    </submittedName>
</protein>
<evidence type="ECO:0000256" key="6">
    <source>
        <dbReference type="SAM" id="Phobius"/>
    </source>
</evidence>
<reference evidence="8" key="1">
    <citation type="journal article" date="2020" name="Stud. Mycol.">
        <title>101 Dothideomycetes genomes: a test case for predicting lifestyles and emergence of pathogens.</title>
        <authorList>
            <person name="Haridas S."/>
            <person name="Albert R."/>
            <person name="Binder M."/>
            <person name="Bloem J."/>
            <person name="Labutti K."/>
            <person name="Salamov A."/>
            <person name="Andreopoulos B."/>
            <person name="Baker S."/>
            <person name="Barry K."/>
            <person name="Bills G."/>
            <person name="Bluhm B."/>
            <person name="Cannon C."/>
            <person name="Castanera R."/>
            <person name="Culley D."/>
            <person name="Daum C."/>
            <person name="Ezra D."/>
            <person name="Gonzalez J."/>
            <person name="Henrissat B."/>
            <person name="Kuo A."/>
            <person name="Liang C."/>
            <person name="Lipzen A."/>
            <person name="Lutzoni F."/>
            <person name="Magnuson J."/>
            <person name="Mondo S."/>
            <person name="Nolan M."/>
            <person name="Ohm R."/>
            <person name="Pangilinan J."/>
            <person name="Park H.-J."/>
            <person name="Ramirez L."/>
            <person name="Alfaro M."/>
            <person name="Sun H."/>
            <person name="Tritt A."/>
            <person name="Yoshinaga Y."/>
            <person name="Zwiers L.-H."/>
            <person name="Turgeon B."/>
            <person name="Goodwin S."/>
            <person name="Spatafora J."/>
            <person name="Crous P."/>
            <person name="Grigoriev I."/>
        </authorList>
    </citation>
    <scope>NUCLEOTIDE SEQUENCE</scope>
    <source>
        <strain evidence="8">CBS 269.34</strain>
    </source>
</reference>
<gene>
    <name evidence="8" type="ORF">BU16DRAFT_425538</name>
</gene>
<dbReference type="InterPro" id="IPR036259">
    <property type="entry name" value="MFS_trans_sf"/>
</dbReference>
<feature type="transmembrane region" description="Helical" evidence="6">
    <location>
        <begin position="431"/>
        <end position="453"/>
    </location>
</feature>
<evidence type="ECO:0000256" key="2">
    <source>
        <dbReference type="ARBA" id="ARBA00008335"/>
    </source>
</evidence>
<feature type="transmembrane region" description="Helical" evidence="6">
    <location>
        <begin position="297"/>
        <end position="317"/>
    </location>
</feature>
<dbReference type="Pfam" id="PF07690">
    <property type="entry name" value="MFS_1"/>
    <property type="match status" value="1"/>
</dbReference>
<feature type="transmembrane region" description="Helical" evidence="6">
    <location>
        <begin position="364"/>
        <end position="384"/>
    </location>
</feature>
<accession>A0A6A6QQK4</accession>
<feature type="transmembrane region" description="Helical" evidence="6">
    <location>
        <begin position="120"/>
        <end position="139"/>
    </location>
</feature>
<feature type="transmembrane region" description="Helical" evidence="6">
    <location>
        <begin position="66"/>
        <end position="86"/>
    </location>
</feature>
<keyword evidence="9" id="KW-1185">Reference proteome</keyword>
<dbReference type="FunFam" id="1.20.1250.20:FF:000011">
    <property type="entry name" value="MFS multidrug transporter, putative"/>
    <property type="match status" value="1"/>
</dbReference>
<evidence type="ECO:0000256" key="3">
    <source>
        <dbReference type="ARBA" id="ARBA00022692"/>
    </source>
</evidence>
<dbReference type="AlphaFoldDB" id="A0A6A6QQK4"/>
<evidence type="ECO:0000256" key="5">
    <source>
        <dbReference type="ARBA" id="ARBA00023136"/>
    </source>
</evidence>
<evidence type="ECO:0000256" key="4">
    <source>
        <dbReference type="ARBA" id="ARBA00022989"/>
    </source>
</evidence>